<evidence type="ECO:0000313" key="3">
    <source>
        <dbReference type="EMBL" id="SFE58762.1"/>
    </source>
</evidence>
<evidence type="ECO:0000259" key="1">
    <source>
        <dbReference type="Pfam" id="PF01609"/>
    </source>
</evidence>
<feature type="domain" description="H repeat-associated protein N-terminal" evidence="2">
    <location>
        <begin position="12"/>
        <end position="100"/>
    </location>
</feature>
<dbReference type="Pfam" id="PF13808">
    <property type="entry name" value="DDE_Tnp_1_assoc"/>
    <property type="match status" value="1"/>
</dbReference>
<keyword evidence="4" id="KW-1185">Reference proteome</keyword>
<sequence>MSNDRYQGTFFEYFSDLQDNRQEGKVYHRLTDILFIVVSGVLCGYYEWDDIYTWAKVPANGEWFEKYITLMNGIPSLSTIKRGFSLIQPQEFLTRFIDWMSGTITLPNKDIVSVDGKTSRGSKGNDHKVLHIVSALCHSHGLVVGQTKTDEKSNEITAIPVLLEQLMIKGCIVTMDAMGAQKKILEQIVDKNKADYVVNLKGNQGTLHKEVQNYFVEAEQAGKRAAIEERNSEESTFKVLHTVDQGHGRIEKRTYYYSTDLDWMGDAQGDWAKLTGVSDKRKVAFIADPTKTTTETAYYISSVDNVTDFATAARKHWGIESMHWSLDVTFGDDRNQTRETAAAQNLAVVKRMVFNVLKNETKIQPKTSKPNKRVIAAADVNYRDHLINMAFHQM</sequence>
<accession>A0A1I2BRN1</accession>
<dbReference type="InterPro" id="IPR051698">
    <property type="entry name" value="Transposase_11-like"/>
</dbReference>
<dbReference type="InterPro" id="IPR002559">
    <property type="entry name" value="Transposase_11"/>
</dbReference>
<evidence type="ECO:0000313" key="4">
    <source>
        <dbReference type="Proteomes" id="UP000183410"/>
    </source>
</evidence>
<dbReference type="InterPro" id="IPR047647">
    <property type="entry name" value="ISAs1_transpos"/>
</dbReference>
<dbReference type="EMBL" id="FONN01000004">
    <property type="protein sequence ID" value="SFE58762.1"/>
    <property type="molecule type" value="Genomic_DNA"/>
</dbReference>
<dbReference type="AlphaFoldDB" id="A0A1I2BRN1"/>
<dbReference type="PANTHER" id="PTHR30298">
    <property type="entry name" value="H REPEAT-ASSOCIATED PREDICTED TRANSPOSASE"/>
    <property type="match status" value="1"/>
</dbReference>
<gene>
    <name evidence="3" type="ORF">SAMN04487969_10444</name>
</gene>
<dbReference type="GO" id="GO:0004803">
    <property type="term" value="F:transposase activity"/>
    <property type="evidence" value="ECO:0007669"/>
    <property type="project" value="InterPro"/>
</dbReference>
<organism evidence="3 4">
    <name type="scientific">Paenibacillus algorifonticola</name>
    <dbReference type="NCBI Taxonomy" id="684063"/>
    <lineage>
        <taxon>Bacteria</taxon>
        <taxon>Bacillati</taxon>
        <taxon>Bacillota</taxon>
        <taxon>Bacilli</taxon>
        <taxon>Bacillales</taxon>
        <taxon>Paenibacillaceae</taxon>
        <taxon>Paenibacillus</taxon>
    </lineage>
</organism>
<dbReference type="GO" id="GO:0003677">
    <property type="term" value="F:DNA binding"/>
    <property type="evidence" value="ECO:0007669"/>
    <property type="project" value="InterPro"/>
</dbReference>
<proteinExistence type="predicted"/>
<feature type="domain" description="Transposase IS4-like" evidence="1">
    <location>
        <begin position="109"/>
        <end position="355"/>
    </location>
</feature>
<name>A0A1I2BRN1_9BACL</name>
<protein>
    <submittedName>
        <fullName evidence="3">Predicted transposase YbfD/YdcC associated with H repeats</fullName>
    </submittedName>
</protein>
<dbReference type="NCBIfam" id="NF033564">
    <property type="entry name" value="transpos_ISAs1"/>
    <property type="match status" value="1"/>
</dbReference>
<dbReference type="GO" id="GO:0006313">
    <property type="term" value="P:DNA transposition"/>
    <property type="evidence" value="ECO:0007669"/>
    <property type="project" value="InterPro"/>
</dbReference>
<reference evidence="4" key="1">
    <citation type="submission" date="2016-10" db="EMBL/GenBank/DDBJ databases">
        <authorList>
            <person name="Varghese N."/>
            <person name="Submissions S."/>
        </authorList>
    </citation>
    <scope>NUCLEOTIDE SEQUENCE [LARGE SCALE GENOMIC DNA]</scope>
    <source>
        <strain evidence="4">CGMCC 1.10223</strain>
    </source>
</reference>
<dbReference type="Proteomes" id="UP000183410">
    <property type="component" value="Unassembled WGS sequence"/>
</dbReference>
<dbReference type="InterPro" id="IPR032806">
    <property type="entry name" value="YbfD_N"/>
</dbReference>
<dbReference type="PANTHER" id="PTHR30298:SF0">
    <property type="entry name" value="PROTEIN YBFL-RELATED"/>
    <property type="match status" value="1"/>
</dbReference>
<dbReference type="Pfam" id="PF01609">
    <property type="entry name" value="DDE_Tnp_1"/>
    <property type="match status" value="1"/>
</dbReference>
<evidence type="ECO:0000259" key="2">
    <source>
        <dbReference type="Pfam" id="PF13808"/>
    </source>
</evidence>